<accession>A0A328B5S3</accession>
<keyword evidence="3" id="KW-1185">Reference proteome</keyword>
<sequence length="404" mass="43836">MLADLVVGCALAVLVGGFAAYLWSLTGARIPQDPDYFNADFDRITRNYLDPLSSFHRLNVHPLFGLVCIAFQHLFAGATDMRRPFQLLSAFNGAAFALTLYACLRTWDCRRLAAAAAVLFGAAFGSFIYWAGMPEEHFLGGLTVLGVFIMARRVPADPARRGLHSAAMFALAYSLTVTNAMAWLFAQVRYDSLLRRRIRAFLAENIRRIPEHVLAVLAGLGIIAIGMAITWYGLYNRLMGRLLDIFREGKYVTADTSAFYGGLHAVGLVSPELPLAWLVNLLAVAGLAVGVWRLRRGPIFIPLFGLFGFLLHCAYQRPLAFLFAPEYGPAVAASLALTLCAIAPRAAPAALLAATLGLGAANFEAYRQTLATDAPRTLPLASYGLVQPAPRSIPPLPPGILRTP</sequence>
<keyword evidence="1" id="KW-1133">Transmembrane helix</keyword>
<feature type="transmembrane region" description="Helical" evidence="1">
    <location>
        <begin position="330"/>
        <end position="358"/>
    </location>
</feature>
<organism evidence="2 3">
    <name type="scientific">Phenylobacterium hankyongense</name>
    <dbReference type="NCBI Taxonomy" id="1813876"/>
    <lineage>
        <taxon>Bacteria</taxon>
        <taxon>Pseudomonadati</taxon>
        <taxon>Pseudomonadota</taxon>
        <taxon>Alphaproteobacteria</taxon>
        <taxon>Caulobacterales</taxon>
        <taxon>Caulobacteraceae</taxon>
        <taxon>Phenylobacterium</taxon>
    </lineage>
</organism>
<evidence type="ECO:0000256" key="1">
    <source>
        <dbReference type="SAM" id="Phobius"/>
    </source>
</evidence>
<evidence type="ECO:0000313" key="2">
    <source>
        <dbReference type="EMBL" id="RAK60398.1"/>
    </source>
</evidence>
<feature type="transmembrane region" description="Helical" evidence="1">
    <location>
        <begin position="166"/>
        <end position="186"/>
    </location>
</feature>
<proteinExistence type="predicted"/>
<feature type="transmembrane region" description="Helical" evidence="1">
    <location>
        <begin position="275"/>
        <end position="292"/>
    </location>
</feature>
<feature type="transmembrane region" description="Helical" evidence="1">
    <location>
        <begin position="87"/>
        <end position="107"/>
    </location>
</feature>
<protein>
    <recommendedName>
        <fullName evidence="4">Glycosyltransferase RgtA/B/C/D-like domain-containing protein</fullName>
    </recommendedName>
</protein>
<feature type="transmembrane region" description="Helical" evidence="1">
    <location>
        <begin position="299"/>
        <end position="318"/>
    </location>
</feature>
<dbReference type="Proteomes" id="UP000249842">
    <property type="component" value="Unassembled WGS sequence"/>
</dbReference>
<name>A0A328B5S3_9CAUL</name>
<comment type="caution">
    <text evidence="2">The sequence shown here is derived from an EMBL/GenBank/DDBJ whole genome shotgun (WGS) entry which is preliminary data.</text>
</comment>
<keyword evidence="1" id="KW-0812">Transmembrane</keyword>
<feature type="transmembrane region" description="Helical" evidence="1">
    <location>
        <begin position="213"/>
        <end position="234"/>
    </location>
</feature>
<gene>
    <name evidence="2" type="ORF">DJ021_11565</name>
</gene>
<evidence type="ECO:0008006" key="4">
    <source>
        <dbReference type="Google" id="ProtNLM"/>
    </source>
</evidence>
<evidence type="ECO:0000313" key="3">
    <source>
        <dbReference type="Proteomes" id="UP000249842"/>
    </source>
</evidence>
<reference evidence="3" key="1">
    <citation type="submission" date="2018-05" db="EMBL/GenBank/DDBJ databases">
        <authorList>
            <person name="Li X."/>
        </authorList>
    </citation>
    <scope>NUCLEOTIDE SEQUENCE [LARGE SCALE GENOMIC DNA]</scope>
    <source>
        <strain evidence="3">HKS-05</strain>
    </source>
</reference>
<dbReference type="EMBL" id="QFYP01000001">
    <property type="protein sequence ID" value="RAK60398.1"/>
    <property type="molecule type" value="Genomic_DNA"/>
</dbReference>
<keyword evidence="1" id="KW-0472">Membrane</keyword>
<feature type="transmembrane region" description="Helical" evidence="1">
    <location>
        <begin position="113"/>
        <end position="131"/>
    </location>
</feature>
<dbReference type="AlphaFoldDB" id="A0A328B5S3"/>